<organism evidence="7 8">
    <name type="scientific">Rubricella aquisinus</name>
    <dbReference type="NCBI Taxonomy" id="2028108"/>
    <lineage>
        <taxon>Bacteria</taxon>
        <taxon>Pseudomonadati</taxon>
        <taxon>Pseudomonadota</taxon>
        <taxon>Alphaproteobacteria</taxon>
        <taxon>Rhodobacterales</taxon>
        <taxon>Paracoccaceae</taxon>
        <taxon>Rubricella</taxon>
    </lineage>
</organism>
<evidence type="ECO:0000256" key="1">
    <source>
        <dbReference type="ARBA" id="ARBA00004141"/>
    </source>
</evidence>
<keyword evidence="5 6" id="KW-0472">Membrane</keyword>
<feature type="transmembrane region" description="Helical" evidence="6">
    <location>
        <begin position="190"/>
        <end position="207"/>
    </location>
</feature>
<dbReference type="InterPro" id="IPR006214">
    <property type="entry name" value="Bax_inhibitor_1-related"/>
</dbReference>
<sequence>MAELYTSTRTGSGVSAEIDAGLRSHMNKIYATMSIGMVITGLVAWALSGLTVTSDPSQAQGMIREGLYLNSLGMALYASPLRWVVMLAPLAFVFGLSAAINRLSAPMAQLLFYVFAAVMGASLSSIFLVYTSMSIAQIFFATSIMFASMSIYGYTTKKNLSGWGSFLMMGVIGIVVASIINLFLQSGPLMMAISAIGVLLFAALTAYDTQRLKSEYLHFATQPGGAAWLEKSAILGALSLYINFINMFVMLLQLFGSRE</sequence>
<keyword evidence="4 6" id="KW-1133">Transmembrane helix</keyword>
<dbReference type="EMBL" id="JACIJS010000004">
    <property type="protein sequence ID" value="MBB5515566.1"/>
    <property type="molecule type" value="Genomic_DNA"/>
</dbReference>
<evidence type="ECO:0000256" key="4">
    <source>
        <dbReference type="ARBA" id="ARBA00022989"/>
    </source>
</evidence>
<dbReference type="RefSeq" id="WP_184010337.1">
    <property type="nucleotide sequence ID" value="NZ_JACIJS010000004.1"/>
</dbReference>
<comment type="caution">
    <text evidence="7">The sequence shown here is derived from an EMBL/GenBank/DDBJ whole genome shotgun (WGS) entry which is preliminary data.</text>
</comment>
<proteinExistence type="inferred from homology"/>
<name>A0A840X112_9RHOB</name>
<protein>
    <recommendedName>
        <fullName evidence="9">Bax inhibitor-1/YccA family protein</fullName>
    </recommendedName>
</protein>
<evidence type="ECO:0000256" key="2">
    <source>
        <dbReference type="ARBA" id="ARBA00010350"/>
    </source>
</evidence>
<dbReference type="PANTHER" id="PTHR23291">
    <property type="entry name" value="BAX INHIBITOR-RELATED"/>
    <property type="match status" value="1"/>
</dbReference>
<dbReference type="Pfam" id="PF01027">
    <property type="entry name" value="Bax1-I"/>
    <property type="match status" value="1"/>
</dbReference>
<evidence type="ECO:0000313" key="7">
    <source>
        <dbReference type="EMBL" id="MBB5515566.1"/>
    </source>
</evidence>
<feature type="transmembrane region" description="Helical" evidence="6">
    <location>
        <begin position="81"/>
        <end position="103"/>
    </location>
</feature>
<feature type="transmembrane region" description="Helical" evidence="6">
    <location>
        <begin position="135"/>
        <end position="154"/>
    </location>
</feature>
<comment type="similarity">
    <text evidence="2 6">Belongs to the BI1 family.</text>
</comment>
<dbReference type="GO" id="GO:0005886">
    <property type="term" value="C:plasma membrane"/>
    <property type="evidence" value="ECO:0007669"/>
    <property type="project" value="TreeGrafter"/>
</dbReference>
<comment type="subcellular location">
    <subcellularLocation>
        <location evidence="1">Membrane</location>
        <topology evidence="1">Multi-pass membrane protein</topology>
    </subcellularLocation>
</comment>
<feature type="transmembrane region" description="Helical" evidence="6">
    <location>
        <begin position="166"/>
        <end position="184"/>
    </location>
</feature>
<evidence type="ECO:0000313" key="8">
    <source>
        <dbReference type="Proteomes" id="UP000553766"/>
    </source>
</evidence>
<dbReference type="CDD" id="cd10432">
    <property type="entry name" value="BI-1-like_bacterial"/>
    <property type="match status" value="1"/>
</dbReference>
<dbReference type="PANTHER" id="PTHR23291:SF50">
    <property type="entry name" value="PROTEIN LIFEGUARD 4"/>
    <property type="match status" value="1"/>
</dbReference>
<dbReference type="AlphaFoldDB" id="A0A840X112"/>
<accession>A0A840X112</accession>
<evidence type="ECO:0000256" key="6">
    <source>
        <dbReference type="RuleBase" id="RU004379"/>
    </source>
</evidence>
<keyword evidence="8" id="KW-1185">Reference proteome</keyword>
<keyword evidence="3 6" id="KW-0812">Transmembrane</keyword>
<dbReference type="Proteomes" id="UP000553766">
    <property type="component" value="Unassembled WGS sequence"/>
</dbReference>
<evidence type="ECO:0008006" key="9">
    <source>
        <dbReference type="Google" id="ProtNLM"/>
    </source>
</evidence>
<evidence type="ECO:0000256" key="5">
    <source>
        <dbReference type="ARBA" id="ARBA00023136"/>
    </source>
</evidence>
<gene>
    <name evidence="7" type="ORF">FHS89_001578</name>
</gene>
<evidence type="ECO:0000256" key="3">
    <source>
        <dbReference type="ARBA" id="ARBA00022692"/>
    </source>
</evidence>
<feature type="transmembrane region" description="Helical" evidence="6">
    <location>
        <begin position="29"/>
        <end position="47"/>
    </location>
</feature>
<feature type="transmembrane region" description="Helical" evidence="6">
    <location>
        <begin position="110"/>
        <end position="129"/>
    </location>
</feature>
<reference evidence="7 8" key="1">
    <citation type="submission" date="2020-08" db="EMBL/GenBank/DDBJ databases">
        <title>Genomic Encyclopedia of Type Strains, Phase IV (KMG-IV): sequencing the most valuable type-strain genomes for metagenomic binning, comparative biology and taxonomic classification.</title>
        <authorList>
            <person name="Goeker M."/>
        </authorList>
    </citation>
    <scope>NUCLEOTIDE SEQUENCE [LARGE SCALE GENOMIC DNA]</scope>
    <source>
        <strain evidence="7 8">DSM 103377</strain>
    </source>
</reference>
<feature type="transmembrane region" description="Helical" evidence="6">
    <location>
        <begin position="233"/>
        <end position="255"/>
    </location>
</feature>